<name>A0A428UYW8_9HYPO</name>
<proteinExistence type="predicted"/>
<organism evidence="1 2">
    <name type="scientific">Fusarium ambrosium</name>
    <dbReference type="NCBI Taxonomy" id="131363"/>
    <lineage>
        <taxon>Eukaryota</taxon>
        <taxon>Fungi</taxon>
        <taxon>Dikarya</taxon>
        <taxon>Ascomycota</taxon>
        <taxon>Pezizomycotina</taxon>
        <taxon>Sordariomycetes</taxon>
        <taxon>Hypocreomycetidae</taxon>
        <taxon>Hypocreales</taxon>
        <taxon>Nectriaceae</taxon>
        <taxon>Fusarium</taxon>
        <taxon>Fusarium solani species complex</taxon>
    </lineage>
</organism>
<evidence type="ECO:0000313" key="2">
    <source>
        <dbReference type="Proteomes" id="UP000288429"/>
    </source>
</evidence>
<dbReference type="SUPFAM" id="SSF52047">
    <property type="entry name" value="RNI-like"/>
    <property type="match status" value="1"/>
</dbReference>
<gene>
    <name evidence="1" type="ORF">CDV31_001641</name>
</gene>
<dbReference type="EMBL" id="NIZV01000012">
    <property type="protein sequence ID" value="RSM19481.1"/>
    <property type="molecule type" value="Genomic_DNA"/>
</dbReference>
<evidence type="ECO:0000313" key="1">
    <source>
        <dbReference type="EMBL" id="RSM19481.1"/>
    </source>
</evidence>
<keyword evidence="2" id="KW-1185">Reference proteome</keyword>
<reference evidence="1 2" key="1">
    <citation type="submission" date="2017-06" db="EMBL/GenBank/DDBJ databases">
        <title>Cmopartive genomic analysis of Ambrosia Fusariam Clade fungi.</title>
        <authorList>
            <person name="Stajich J.E."/>
            <person name="Carrillo J."/>
            <person name="Kijimoto T."/>
            <person name="Eskalen A."/>
            <person name="O'Donnell K."/>
            <person name="Kasson M."/>
        </authorList>
    </citation>
    <scope>NUCLEOTIDE SEQUENCE [LARGE SCALE GENOMIC DNA]</scope>
    <source>
        <strain evidence="1 2">NRRL 20438</strain>
    </source>
</reference>
<evidence type="ECO:0008006" key="3">
    <source>
        <dbReference type="Google" id="ProtNLM"/>
    </source>
</evidence>
<dbReference type="InterPro" id="IPR032675">
    <property type="entry name" value="LRR_dom_sf"/>
</dbReference>
<dbReference type="Proteomes" id="UP000288429">
    <property type="component" value="Unassembled WGS sequence"/>
</dbReference>
<dbReference type="Gene3D" id="3.80.10.10">
    <property type="entry name" value="Ribonuclease Inhibitor"/>
    <property type="match status" value="1"/>
</dbReference>
<dbReference type="AlphaFoldDB" id="A0A428UYW8"/>
<comment type="caution">
    <text evidence="1">The sequence shown here is derived from an EMBL/GenBank/DDBJ whole genome shotgun (WGS) entry which is preliminary data.</text>
</comment>
<sequence>MSEYQISCRLAGRQALRLRNVLRKIAREDPHDQQAQRRARAAIDFCHETEDFADVEDTDELPVLLSKINWAAQDGDGSLVLPIEIYQLIVNYVTEWDYVTRQVTLLALCRSSRTLQSVAEPFLYNHPRDLDSIKRQWGFRFTLAIEPHLPALIKSLRLLWDAEGENGDLIVDIARACPNVDDILIERGMDFEDSNHVSTHDVMNMATLLDTCPRLKTFWYSTNVTWTSDQQQQEDEASQKAFDEALRDERFAKAAQKLTSLTFHGQFLWLIRALSPHLSSNLQSLTLGQDFFIEQTPNLLSDLSRQCPSLRELELRCRLITADELSEACKRWGSTLQKLRVWSIEEVSDWVVRVMPFMTALREIDFGLGCTISVLDLDAIGQAFPPQRLVSVSAGDLEDPTDSDDHVAAQNHLNDVIARLVNSQSSTLQELDLSTTLGQVAVRSCKKAKKLVKLFVNLDEDVEPSDVDDLLDACPDLVYVASFFGINTPRRKEWDKRRLRFEAEAEEEARRDRSLVGLGS</sequence>
<protein>
    <recommendedName>
        <fullName evidence="3">F-box domain-containing protein</fullName>
    </recommendedName>
</protein>
<accession>A0A428UYW8</accession>